<sequence>MYIVITEEARLFISEKYDSHVTIDCVLEGG</sequence>
<accession>L0F7C7</accession>
<keyword evidence="2" id="KW-1185">Reference proteome</keyword>
<proteinExistence type="predicted"/>
<gene>
    <name evidence="1" type="ordered locus">Desdi_1361</name>
</gene>
<protein>
    <submittedName>
        <fullName evidence="1">Uncharacterized protein</fullName>
    </submittedName>
</protein>
<dbReference type="AlphaFoldDB" id="L0F7C7"/>
<dbReference type="HOGENOM" id="CLU_221365_0_0_9"/>
<evidence type="ECO:0000313" key="1">
    <source>
        <dbReference type="EMBL" id="AGA68868.1"/>
    </source>
</evidence>
<dbReference type="KEGG" id="ddl:Desdi_1361"/>
<name>L0F7C7_DESDL</name>
<dbReference type="EMBL" id="CP003344">
    <property type="protein sequence ID" value="AGA68868.1"/>
    <property type="molecule type" value="Genomic_DNA"/>
</dbReference>
<organism evidence="1 2">
    <name type="scientific">Desulfitobacterium dichloroeliminans (strain LMG P-21439 / DCA1)</name>
    <dbReference type="NCBI Taxonomy" id="871963"/>
    <lineage>
        <taxon>Bacteria</taxon>
        <taxon>Bacillati</taxon>
        <taxon>Bacillota</taxon>
        <taxon>Clostridia</taxon>
        <taxon>Eubacteriales</taxon>
        <taxon>Desulfitobacteriaceae</taxon>
        <taxon>Desulfitobacterium</taxon>
    </lineage>
</organism>
<evidence type="ECO:0000313" key="2">
    <source>
        <dbReference type="Proteomes" id="UP000010797"/>
    </source>
</evidence>
<dbReference type="Proteomes" id="UP000010797">
    <property type="component" value="Chromosome"/>
</dbReference>
<reference evidence="2" key="1">
    <citation type="submission" date="2012-02" db="EMBL/GenBank/DDBJ databases">
        <title>Complete sequence of Desulfitobacterium dichloroeliminans LMG P-21439.</title>
        <authorList>
            <person name="Lucas S."/>
            <person name="Han J."/>
            <person name="Lapidus A."/>
            <person name="Cheng J.-F."/>
            <person name="Goodwin L."/>
            <person name="Pitluck S."/>
            <person name="Peters L."/>
            <person name="Ovchinnikova G."/>
            <person name="Teshima H."/>
            <person name="Detter J.C."/>
            <person name="Han C."/>
            <person name="Tapia R."/>
            <person name="Land M."/>
            <person name="Hauser L."/>
            <person name="Kyrpides N."/>
            <person name="Ivanova N."/>
            <person name="Pagani I."/>
            <person name="Kruse T."/>
            <person name="de Vos W.M."/>
            <person name="Boon N."/>
            <person name="Smidt H."/>
            <person name="Woyke T."/>
        </authorList>
    </citation>
    <scope>NUCLEOTIDE SEQUENCE [LARGE SCALE GENOMIC DNA]</scope>
    <source>
        <strain evidence="2">LMG P-21439 / DCA1</strain>
    </source>
</reference>